<accession>A0A9D9H998</accession>
<keyword evidence="12" id="KW-1015">Disulfide bond</keyword>
<organism evidence="15 16">
    <name type="scientific">Candidatus Gallilactobacillus intestinavium</name>
    <dbReference type="NCBI Taxonomy" id="2840838"/>
    <lineage>
        <taxon>Bacteria</taxon>
        <taxon>Bacillati</taxon>
        <taxon>Bacillota</taxon>
        <taxon>Bacilli</taxon>
        <taxon>Lactobacillales</taxon>
        <taxon>Lactobacillaceae</taxon>
        <taxon>Lactobacillaceae incertae sedis</taxon>
        <taxon>Candidatus Gallilactobacillus</taxon>
    </lineage>
</organism>
<evidence type="ECO:0000256" key="4">
    <source>
        <dbReference type="ARBA" id="ARBA00022679"/>
    </source>
</evidence>
<keyword evidence="13" id="KW-0325">Glycoprotein</keyword>
<dbReference type="GO" id="GO:0030158">
    <property type="term" value="F:protein xylosyltransferase activity"/>
    <property type="evidence" value="ECO:0007669"/>
    <property type="project" value="InterPro"/>
</dbReference>
<evidence type="ECO:0000256" key="6">
    <source>
        <dbReference type="ARBA" id="ARBA00022723"/>
    </source>
</evidence>
<dbReference type="PANTHER" id="PTHR46025:SF3">
    <property type="entry name" value="XYLOSYLTRANSFERASE OXT"/>
    <property type="match status" value="1"/>
</dbReference>
<evidence type="ECO:0000256" key="14">
    <source>
        <dbReference type="ARBA" id="ARBA00042865"/>
    </source>
</evidence>
<keyword evidence="3" id="KW-0328">Glycosyltransferase</keyword>
<evidence type="ECO:0000256" key="10">
    <source>
        <dbReference type="ARBA" id="ARBA00023034"/>
    </source>
</evidence>
<evidence type="ECO:0000256" key="13">
    <source>
        <dbReference type="ARBA" id="ARBA00023180"/>
    </source>
</evidence>
<keyword evidence="4 15" id="KW-0808">Transferase</keyword>
<keyword evidence="11" id="KW-0472">Membrane</keyword>
<comment type="subcellular location">
    <subcellularLocation>
        <location evidence="2">Endoplasmic reticulum membrane</location>
        <topology evidence="2">Single-pass type II membrane protein</topology>
    </subcellularLocation>
    <subcellularLocation>
        <location evidence="1">Golgi apparatus membrane</location>
        <topology evidence="1">Single-pass type II membrane protein</topology>
    </subcellularLocation>
</comment>
<evidence type="ECO:0000256" key="12">
    <source>
        <dbReference type="ARBA" id="ARBA00023157"/>
    </source>
</evidence>
<dbReference type="InterPro" id="IPR043538">
    <property type="entry name" value="XYLT"/>
</dbReference>
<dbReference type="InterPro" id="IPR003406">
    <property type="entry name" value="Glyco_trans_14"/>
</dbReference>
<evidence type="ECO:0000256" key="5">
    <source>
        <dbReference type="ARBA" id="ARBA00022692"/>
    </source>
</evidence>
<gene>
    <name evidence="15" type="ORF">IAA89_01380</name>
</gene>
<evidence type="ECO:0000256" key="9">
    <source>
        <dbReference type="ARBA" id="ARBA00022989"/>
    </source>
</evidence>
<keyword evidence="9" id="KW-1133">Transmembrane helix</keyword>
<sequence length="135" mass="16044">MKHAFLILTYKHYDQLKVLLKLLDHKDADIFIHADKTDIGFNEKDFENICQHSKVTMIPRIDVAWGDYTQELAEMNLIQAALNADEHYDYFHFISGMDLPIKSMDHIMKFFEEHNGEIFVECNDVLKLRSEFRFM</sequence>
<reference evidence="15" key="2">
    <citation type="journal article" date="2021" name="PeerJ">
        <title>Extensive microbial diversity within the chicken gut microbiome revealed by metagenomics and culture.</title>
        <authorList>
            <person name="Gilroy R."/>
            <person name="Ravi A."/>
            <person name="Getino M."/>
            <person name="Pursley I."/>
            <person name="Horton D.L."/>
            <person name="Alikhan N.F."/>
            <person name="Baker D."/>
            <person name="Gharbi K."/>
            <person name="Hall N."/>
            <person name="Watson M."/>
            <person name="Adriaenssens E.M."/>
            <person name="Foster-Nyarko E."/>
            <person name="Jarju S."/>
            <person name="Secka A."/>
            <person name="Antonio M."/>
            <person name="Oren A."/>
            <person name="Chaudhuri R.R."/>
            <person name="La Ragione R."/>
            <person name="Hildebrand F."/>
            <person name="Pallen M.J."/>
        </authorList>
    </citation>
    <scope>NUCLEOTIDE SEQUENCE</scope>
    <source>
        <strain evidence="15">C6-149</strain>
    </source>
</reference>
<keyword evidence="10" id="KW-0333">Golgi apparatus</keyword>
<dbReference type="EMBL" id="JADIMP010000026">
    <property type="protein sequence ID" value="MBO8441092.1"/>
    <property type="molecule type" value="Genomic_DNA"/>
</dbReference>
<name>A0A9D9H998_9LACO</name>
<keyword evidence="7" id="KW-0256">Endoplasmic reticulum</keyword>
<keyword evidence="6" id="KW-0479">Metal-binding</keyword>
<dbReference type="AlphaFoldDB" id="A0A9D9H998"/>
<protein>
    <recommendedName>
        <fullName evidence="14">Peptide O-xylosyltransferase</fullName>
    </recommendedName>
</protein>
<keyword evidence="5" id="KW-0812">Transmembrane</keyword>
<evidence type="ECO:0000256" key="2">
    <source>
        <dbReference type="ARBA" id="ARBA00004648"/>
    </source>
</evidence>
<proteinExistence type="predicted"/>
<evidence type="ECO:0000256" key="8">
    <source>
        <dbReference type="ARBA" id="ARBA00022968"/>
    </source>
</evidence>
<dbReference type="PANTHER" id="PTHR46025">
    <property type="entry name" value="XYLOSYLTRANSFERASE OXT"/>
    <property type="match status" value="1"/>
</dbReference>
<dbReference type="GO" id="GO:0016020">
    <property type="term" value="C:membrane"/>
    <property type="evidence" value="ECO:0007669"/>
    <property type="project" value="InterPro"/>
</dbReference>
<dbReference type="Pfam" id="PF02485">
    <property type="entry name" value="Branch"/>
    <property type="match status" value="1"/>
</dbReference>
<feature type="non-terminal residue" evidence="15">
    <location>
        <position position="135"/>
    </location>
</feature>
<evidence type="ECO:0000256" key="11">
    <source>
        <dbReference type="ARBA" id="ARBA00023136"/>
    </source>
</evidence>
<keyword evidence="8" id="KW-0735">Signal-anchor</keyword>
<dbReference type="GO" id="GO:0050650">
    <property type="term" value="P:chondroitin sulfate proteoglycan biosynthetic process"/>
    <property type="evidence" value="ECO:0007669"/>
    <property type="project" value="TreeGrafter"/>
</dbReference>
<reference evidence="15" key="1">
    <citation type="submission" date="2020-10" db="EMBL/GenBank/DDBJ databases">
        <authorList>
            <person name="Gilroy R."/>
        </authorList>
    </citation>
    <scope>NUCLEOTIDE SEQUENCE</scope>
    <source>
        <strain evidence="15">C6-149</strain>
    </source>
</reference>
<evidence type="ECO:0000256" key="1">
    <source>
        <dbReference type="ARBA" id="ARBA00004323"/>
    </source>
</evidence>
<evidence type="ECO:0000256" key="7">
    <source>
        <dbReference type="ARBA" id="ARBA00022824"/>
    </source>
</evidence>
<evidence type="ECO:0000313" key="15">
    <source>
        <dbReference type="EMBL" id="MBO8441092.1"/>
    </source>
</evidence>
<evidence type="ECO:0000256" key="3">
    <source>
        <dbReference type="ARBA" id="ARBA00022676"/>
    </source>
</evidence>
<comment type="caution">
    <text evidence="15">The sequence shown here is derived from an EMBL/GenBank/DDBJ whole genome shotgun (WGS) entry which is preliminary data.</text>
</comment>
<dbReference type="GO" id="GO:0046872">
    <property type="term" value="F:metal ion binding"/>
    <property type="evidence" value="ECO:0007669"/>
    <property type="project" value="UniProtKB-KW"/>
</dbReference>
<dbReference type="Proteomes" id="UP000823614">
    <property type="component" value="Unassembled WGS sequence"/>
</dbReference>
<evidence type="ECO:0000313" key="16">
    <source>
        <dbReference type="Proteomes" id="UP000823614"/>
    </source>
</evidence>
<dbReference type="GO" id="GO:0015012">
    <property type="term" value="P:heparan sulfate proteoglycan biosynthetic process"/>
    <property type="evidence" value="ECO:0007669"/>
    <property type="project" value="TreeGrafter"/>
</dbReference>